<dbReference type="EMBL" id="QXGC01001317">
    <property type="protein sequence ID" value="KAE9205679.1"/>
    <property type="molecule type" value="Genomic_DNA"/>
</dbReference>
<protein>
    <submittedName>
        <fullName evidence="1">Uncharacterized protein</fullName>
    </submittedName>
</protein>
<dbReference type="AlphaFoldDB" id="A0A6G0NF81"/>
<sequence length="158" mass="17327">MGPALARGHCSDGVSPPLESTLQTLELAVQQLTSGAACKVLANTAKASQFRAGSCRRSPRRMRRQWRALLTLCDVRLKLNMAGEGVLRALPARFARDPAAVYQIDVPPGSKKPSGQHLRAVYGYEARLEQRRHRSPTKETAVKVLDQTRCLRAAAPEL</sequence>
<dbReference type="Proteomes" id="UP000476176">
    <property type="component" value="Unassembled WGS sequence"/>
</dbReference>
<organism evidence="1 2">
    <name type="scientific">Phytophthora fragariae</name>
    <dbReference type="NCBI Taxonomy" id="53985"/>
    <lineage>
        <taxon>Eukaryota</taxon>
        <taxon>Sar</taxon>
        <taxon>Stramenopiles</taxon>
        <taxon>Oomycota</taxon>
        <taxon>Peronosporomycetes</taxon>
        <taxon>Peronosporales</taxon>
        <taxon>Peronosporaceae</taxon>
        <taxon>Phytophthora</taxon>
    </lineage>
</organism>
<gene>
    <name evidence="1" type="ORF">PF004_g17510</name>
</gene>
<evidence type="ECO:0000313" key="2">
    <source>
        <dbReference type="Proteomes" id="UP000476176"/>
    </source>
</evidence>
<accession>A0A6G0NF81</accession>
<name>A0A6G0NF81_9STRA</name>
<proteinExistence type="predicted"/>
<reference evidence="1 2" key="1">
    <citation type="submission" date="2018-09" db="EMBL/GenBank/DDBJ databases">
        <title>Genomic investigation of the strawberry pathogen Phytophthora fragariae indicates pathogenicity is determined by transcriptional variation in three key races.</title>
        <authorList>
            <person name="Adams T.M."/>
            <person name="Armitage A.D."/>
            <person name="Sobczyk M.K."/>
            <person name="Bates H.J."/>
            <person name="Dunwell J.M."/>
            <person name="Nellist C.F."/>
            <person name="Harrison R.J."/>
        </authorList>
    </citation>
    <scope>NUCLEOTIDE SEQUENCE [LARGE SCALE GENOMIC DNA]</scope>
    <source>
        <strain evidence="1 2">BC-23</strain>
    </source>
</reference>
<evidence type="ECO:0000313" key="1">
    <source>
        <dbReference type="EMBL" id="KAE9205679.1"/>
    </source>
</evidence>
<comment type="caution">
    <text evidence="1">The sequence shown here is derived from an EMBL/GenBank/DDBJ whole genome shotgun (WGS) entry which is preliminary data.</text>
</comment>